<evidence type="ECO:0000256" key="1">
    <source>
        <dbReference type="SAM" id="SignalP"/>
    </source>
</evidence>
<dbReference type="InterPro" id="IPR036280">
    <property type="entry name" value="Multihaem_cyt_sf"/>
</dbReference>
<name>A0A8J6N893_9BACT</name>
<reference evidence="2 3" key="1">
    <citation type="submission" date="2020-08" db="EMBL/GenBank/DDBJ databases">
        <title>Bridging the membrane lipid divide: bacteria of the FCB group superphylum have the potential to synthesize archaeal ether lipids.</title>
        <authorList>
            <person name="Villanueva L."/>
            <person name="Von Meijenfeldt F.A.B."/>
            <person name="Westbye A.B."/>
            <person name="Yadav S."/>
            <person name="Hopmans E.C."/>
            <person name="Dutilh B.E."/>
            <person name="Sinninghe Damste J.S."/>
        </authorList>
    </citation>
    <scope>NUCLEOTIDE SEQUENCE [LARGE SCALE GENOMIC DNA]</scope>
    <source>
        <strain evidence="2">NIOZ-UU47</strain>
    </source>
</reference>
<gene>
    <name evidence="2" type="ORF">H8E41_01025</name>
</gene>
<keyword evidence="1" id="KW-0732">Signal</keyword>
<feature type="signal peptide" evidence="1">
    <location>
        <begin position="1"/>
        <end position="27"/>
    </location>
</feature>
<dbReference type="PROSITE" id="PS51257">
    <property type="entry name" value="PROKAR_LIPOPROTEIN"/>
    <property type="match status" value="1"/>
</dbReference>
<dbReference type="Gene3D" id="3.90.10.10">
    <property type="entry name" value="Cytochrome C3"/>
    <property type="match status" value="1"/>
</dbReference>
<comment type="caution">
    <text evidence="2">The sequence shown here is derived from an EMBL/GenBank/DDBJ whole genome shotgun (WGS) entry which is preliminary data.</text>
</comment>
<feature type="chain" id="PRO_5035218133" description="Cytochrome c7-like domain-containing protein" evidence="1">
    <location>
        <begin position="28"/>
        <end position="205"/>
    </location>
</feature>
<organism evidence="2 3">
    <name type="scientific">Candidatus Desulfobia pelagia</name>
    <dbReference type="NCBI Taxonomy" id="2841692"/>
    <lineage>
        <taxon>Bacteria</taxon>
        <taxon>Pseudomonadati</taxon>
        <taxon>Thermodesulfobacteriota</taxon>
        <taxon>Desulfobulbia</taxon>
        <taxon>Desulfobulbales</taxon>
        <taxon>Desulfobulbaceae</taxon>
        <taxon>Candidatus Desulfobia</taxon>
    </lineage>
</organism>
<dbReference type="AlphaFoldDB" id="A0A8J6N893"/>
<accession>A0A8J6N893</accession>
<dbReference type="SUPFAM" id="SSF48695">
    <property type="entry name" value="Multiheme cytochromes"/>
    <property type="match status" value="1"/>
</dbReference>
<evidence type="ECO:0008006" key="4">
    <source>
        <dbReference type="Google" id="ProtNLM"/>
    </source>
</evidence>
<evidence type="ECO:0000313" key="3">
    <source>
        <dbReference type="Proteomes" id="UP000614424"/>
    </source>
</evidence>
<sequence length="205" mass="23343">MKKIFLCSNLLFLVLGTMLLSCQAAMASGSTVMDRIHAAKEPFDNMKMETAYQLPVKTVLAKESYQGGTFRVLARKDSITRFRCSVCHTEKKMLARDGAFFTHSDIEINHGRGDDKLACIECHDEKDRDFLRDAEGKNIDFDHSYRLCGQCHFRQKRDWLGGAHGKREAYWAGERVVRNCTSCHSPHSPAFETKMPVTYSLPLDQ</sequence>
<protein>
    <recommendedName>
        <fullName evidence="4">Cytochrome c7-like domain-containing protein</fullName>
    </recommendedName>
</protein>
<proteinExistence type="predicted"/>
<evidence type="ECO:0000313" key="2">
    <source>
        <dbReference type="EMBL" id="MBC8316456.1"/>
    </source>
</evidence>
<dbReference type="Proteomes" id="UP000614424">
    <property type="component" value="Unassembled WGS sequence"/>
</dbReference>
<dbReference type="EMBL" id="JACNJZ010000034">
    <property type="protein sequence ID" value="MBC8316456.1"/>
    <property type="molecule type" value="Genomic_DNA"/>
</dbReference>